<keyword evidence="7" id="KW-0175">Coiled coil</keyword>
<evidence type="ECO:0000256" key="3">
    <source>
        <dbReference type="PIRSR" id="PIRSR623088-1"/>
    </source>
</evidence>
<comment type="similarity">
    <text evidence="6">Belongs to the cyclic nucleotide phosphodiesterase family.</text>
</comment>
<protein>
    <recommendedName>
        <fullName evidence="6">Phosphodiesterase</fullName>
        <ecNumber evidence="6">3.1.4.-</ecNumber>
    </recommendedName>
</protein>
<feature type="binding site" evidence="5">
    <location>
        <position position="453"/>
    </location>
    <ligand>
        <name>Zn(2+)</name>
        <dbReference type="ChEBI" id="CHEBI:29105"/>
        <label>1</label>
    </ligand>
</feature>
<comment type="caution">
    <text evidence="10">The sequence shown here is derived from an EMBL/GenBank/DDBJ whole genome shotgun (WGS) entry which is preliminary data.</text>
</comment>
<evidence type="ECO:0000256" key="4">
    <source>
        <dbReference type="PIRSR" id="PIRSR623088-2"/>
    </source>
</evidence>
<feature type="binding site" evidence="4">
    <location>
        <position position="633"/>
    </location>
    <ligand>
        <name>AMP</name>
        <dbReference type="ChEBI" id="CHEBI:456215"/>
    </ligand>
</feature>
<keyword evidence="1 5" id="KW-0479">Metal-binding</keyword>
<organism evidence="10 11">
    <name type="scientific">Triparma retinervis</name>
    <dbReference type="NCBI Taxonomy" id="2557542"/>
    <lineage>
        <taxon>Eukaryota</taxon>
        <taxon>Sar</taxon>
        <taxon>Stramenopiles</taxon>
        <taxon>Ochrophyta</taxon>
        <taxon>Bolidophyceae</taxon>
        <taxon>Parmales</taxon>
        <taxon>Triparmaceae</taxon>
        <taxon>Triparma</taxon>
    </lineage>
</organism>
<dbReference type="PRINTS" id="PR00387">
    <property type="entry name" value="PDIESTERASE1"/>
</dbReference>
<dbReference type="SUPFAM" id="SSF109604">
    <property type="entry name" value="HD-domain/PDEase-like"/>
    <property type="match status" value="1"/>
</dbReference>
<dbReference type="InterPro" id="IPR002073">
    <property type="entry name" value="PDEase_catalytic_dom"/>
</dbReference>
<reference evidence="10" key="1">
    <citation type="submission" date="2022-07" db="EMBL/GenBank/DDBJ databases">
        <title>Genome analysis of Parmales, a sister group of diatoms, reveals the evolutionary specialization of diatoms from phago-mixotrophs to photoautotrophs.</title>
        <authorList>
            <person name="Ban H."/>
            <person name="Sato S."/>
            <person name="Yoshikawa S."/>
            <person name="Kazumasa Y."/>
            <person name="Nakamura Y."/>
            <person name="Ichinomiya M."/>
            <person name="Saitoh K."/>
            <person name="Sato N."/>
            <person name="Blanc-Mathieu R."/>
            <person name="Endo H."/>
            <person name="Kuwata A."/>
            <person name="Ogata H."/>
        </authorList>
    </citation>
    <scope>NUCLEOTIDE SEQUENCE</scope>
</reference>
<evidence type="ECO:0000313" key="11">
    <source>
        <dbReference type="Proteomes" id="UP001165082"/>
    </source>
</evidence>
<evidence type="ECO:0000313" key="10">
    <source>
        <dbReference type="EMBL" id="GMI11599.1"/>
    </source>
</evidence>
<dbReference type="Gene3D" id="1.10.1300.10">
    <property type="entry name" value="3'5'-cyclic nucleotide phosphodiesterase, catalytic domain"/>
    <property type="match status" value="1"/>
</dbReference>
<feature type="binding site" evidence="5">
    <location>
        <position position="454"/>
    </location>
    <ligand>
        <name>Zn(2+)</name>
        <dbReference type="ChEBI" id="CHEBI:29105"/>
        <label>1</label>
    </ligand>
</feature>
<evidence type="ECO:0000256" key="7">
    <source>
        <dbReference type="SAM" id="Coils"/>
    </source>
</evidence>
<dbReference type="AlphaFoldDB" id="A0A9W7KU47"/>
<dbReference type="GO" id="GO:0007165">
    <property type="term" value="P:signal transduction"/>
    <property type="evidence" value="ECO:0007669"/>
    <property type="project" value="InterPro"/>
</dbReference>
<dbReference type="Proteomes" id="UP001165082">
    <property type="component" value="Unassembled WGS sequence"/>
</dbReference>
<comment type="cofactor">
    <cofactor evidence="6">
        <name>a divalent metal cation</name>
        <dbReference type="ChEBI" id="CHEBI:60240"/>
    </cofactor>
    <text evidence="6">Binds 2 divalent metal cations per subunit. Site 1 may preferentially bind zinc ions, while site 2 has a preference for magnesium and/or manganese ions.</text>
</comment>
<proteinExistence type="inferred from homology"/>
<feature type="binding site" evidence="4">
    <location>
        <begin position="413"/>
        <end position="417"/>
    </location>
    <ligand>
        <name>AMP</name>
        <dbReference type="ChEBI" id="CHEBI:456215"/>
    </ligand>
</feature>
<dbReference type="EMBL" id="BRXZ01000432">
    <property type="protein sequence ID" value="GMI11599.1"/>
    <property type="molecule type" value="Genomic_DNA"/>
</dbReference>
<feature type="non-terminal residue" evidence="10">
    <location>
        <position position="754"/>
    </location>
</feature>
<feature type="binding site" evidence="5">
    <location>
        <position position="417"/>
    </location>
    <ligand>
        <name>Zn(2+)</name>
        <dbReference type="ChEBI" id="CHEBI:29105"/>
        <label>1</label>
    </ligand>
</feature>
<feature type="active site" description="Proton donor" evidence="3">
    <location>
        <position position="413"/>
    </location>
</feature>
<dbReference type="InterPro" id="IPR023174">
    <property type="entry name" value="PDEase_CS"/>
</dbReference>
<dbReference type="InterPro" id="IPR003607">
    <property type="entry name" value="HD/PDEase_dom"/>
</dbReference>
<feature type="domain" description="PDEase" evidence="9">
    <location>
        <begin position="340"/>
        <end position="676"/>
    </location>
</feature>
<feature type="binding site" evidence="4">
    <location>
        <position position="582"/>
    </location>
    <ligand>
        <name>AMP</name>
        <dbReference type="ChEBI" id="CHEBI:456215"/>
    </ligand>
</feature>
<evidence type="ECO:0000256" key="1">
    <source>
        <dbReference type="ARBA" id="ARBA00022723"/>
    </source>
</evidence>
<sequence>SRLAKLTKLFKLMEQCFQAKDATTDPTKVPPAKAVARVLSGVLSRRVAALVMILVISTPLLQYQQIDNAYMAHVDSFGRYTELTEDAIPASDWDAIAADFKDFYKEKDMHPIALTVMNQNGTSEIFGVSWLNDFGYIREDSKIYIASAVGNVEAVISLAPQLQKESLYNMLTILLVIAALVGFTASFQHAVDQLIVIPLERMMNTLKSSANSILRSVQHIAHEKGAEEDGENSLFNEHDIDDEVEKILETDMLEAMVAKLARITSLVLPGHESQFVNESNMDQNTKDWIAKEYLHESSDKGSNNEQDSKRKKGSTMHSPSQHRSTLMRRSLQPEKNINSPPPTAESIQQEKLAMNINTWTFDVEGLNKKDLDFTVRFLFHTFEVIEENNMSEKKLSAFLTKLESGYISTNTYHNWKHAVDVCHTVFRFVVETQAHTFLTPLETMSLLVAALAHDVGHPGLSNGFLIKSKHSLAILHNDQSPLENMHCASLYEIVGKAEYDIFEGLTPQDWRTCRKIMISAILGTDMIHHFPLISKMQVFYEMHGMPLQKIIAAGNCTVDTAPGMKDSANRWFMIDCFLHAADISNPVKSFDISKKWAYMVVEEFFNQGDLEKSRGDDISPMMDRSTTNIFSMQVGFIEFVVFPLYDALIKTFPSLEVLLRNMVKNNREWTSRRIDELRQDTRMIRGDALKADKNHQEEDKLKGRLEQLEVKVDKAVESVLPMAAKMEEAKQRYEEMLKVVATASTHFSGERETS</sequence>
<feature type="non-terminal residue" evidence="10">
    <location>
        <position position="1"/>
    </location>
</feature>
<name>A0A9W7KU47_9STRA</name>
<evidence type="ECO:0000256" key="2">
    <source>
        <dbReference type="ARBA" id="ARBA00022801"/>
    </source>
</evidence>
<dbReference type="Pfam" id="PF00233">
    <property type="entry name" value="PDEase_I"/>
    <property type="match status" value="1"/>
</dbReference>
<dbReference type="InterPro" id="IPR036971">
    <property type="entry name" value="PDEase_catalytic_dom_sf"/>
</dbReference>
<feature type="region of interest" description="Disordered" evidence="8">
    <location>
        <begin position="294"/>
        <end position="347"/>
    </location>
</feature>
<keyword evidence="2 6" id="KW-0378">Hydrolase</keyword>
<dbReference type="PROSITE" id="PS51845">
    <property type="entry name" value="PDEASE_I_2"/>
    <property type="match status" value="1"/>
</dbReference>
<feature type="binding site" evidence="5">
    <location>
        <position position="454"/>
    </location>
    <ligand>
        <name>Zn(2+)</name>
        <dbReference type="ChEBI" id="CHEBI:29105"/>
        <label>2</label>
    </ligand>
</feature>
<evidence type="ECO:0000256" key="6">
    <source>
        <dbReference type="RuleBase" id="RU363067"/>
    </source>
</evidence>
<dbReference type="InterPro" id="IPR023088">
    <property type="entry name" value="PDEase"/>
</dbReference>
<dbReference type="OrthoDB" id="189220at2759"/>
<gene>
    <name evidence="10" type="ORF">TrRE_jg133</name>
</gene>
<accession>A0A9W7KU47</accession>
<evidence type="ECO:0000256" key="5">
    <source>
        <dbReference type="PIRSR" id="PIRSR623088-3"/>
    </source>
</evidence>
<evidence type="ECO:0000256" key="8">
    <source>
        <dbReference type="SAM" id="MobiDB-lite"/>
    </source>
</evidence>
<dbReference type="PROSITE" id="PS00126">
    <property type="entry name" value="PDEASE_I_1"/>
    <property type="match status" value="1"/>
</dbReference>
<dbReference type="CDD" id="cd00077">
    <property type="entry name" value="HDc"/>
    <property type="match status" value="1"/>
</dbReference>
<evidence type="ECO:0000259" key="9">
    <source>
        <dbReference type="PROSITE" id="PS51845"/>
    </source>
</evidence>
<feature type="binding site" evidence="5">
    <location>
        <position position="582"/>
    </location>
    <ligand>
        <name>Zn(2+)</name>
        <dbReference type="ChEBI" id="CHEBI:29105"/>
        <label>1</label>
    </ligand>
</feature>
<dbReference type="GO" id="GO:0046872">
    <property type="term" value="F:metal ion binding"/>
    <property type="evidence" value="ECO:0007669"/>
    <property type="project" value="UniProtKB-KW"/>
</dbReference>
<feature type="binding site" evidence="4">
    <location>
        <position position="454"/>
    </location>
    <ligand>
        <name>AMP</name>
        <dbReference type="ChEBI" id="CHEBI:456215"/>
    </ligand>
</feature>
<feature type="coiled-coil region" evidence="7">
    <location>
        <begin position="691"/>
        <end position="718"/>
    </location>
</feature>
<dbReference type="PANTHER" id="PTHR11347">
    <property type="entry name" value="CYCLIC NUCLEOTIDE PHOSPHODIESTERASE"/>
    <property type="match status" value="1"/>
</dbReference>
<feature type="compositionally biased region" description="Polar residues" evidence="8">
    <location>
        <begin position="315"/>
        <end position="324"/>
    </location>
</feature>
<dbReference type="EC" id="3.1.4.-" evidence="6"/>
<dbReference type="SMART" id="SM00471">
    <property type="entry name" value="HDc"/>
    <property type="match status" value="1"/>
</dbReference>
<keyword evidence="11" id="KW-1185">Reference proteome</keyword>
<dbReference type="GO" id="GO:0004114">
    <property type="term" value="F:3',5'-cyclic-nucleotide phosphodiesterase activity"/>
    <property type="evidence" value="ECO:0007669"/>
    <property type="project" value="InterPro"/>
</dbReference>